<dbReference type="RefSeq" id="WP_176763322.1">
    <property type="nucleotide sequence ID" value="NZ_FNUH01000004.1"/>
</dbReference>
<dbReference type="AlphaFoldDB" id="A0A1H7W8W2"/>
<sequence>MAILNETVTLSNGIDIYKLRFGTWQSIQKILIFDDKVKAIEFSTGSDGVFR</sequence>
<organism evidence="1 2">
    <name type="scientific">Streptococcus gallolyticus</name>
    <dbReference type="NCBI Taxonomy" id="315405"/>
    <lineage>
        <taxon>Bacteria</taxon>
        <taxon>Bacillati</taxon>
        <taxon>Bacillota</taxon>
        <taxon>Bacilli</taxon>
        <taxon>Lactobacillales</taxon>
        <taxon>Streptococcaceae</taxon>
        <taxon>Streptococcus</taxon>
    </lineage>
</organism>
<gene>
    <name evidence="1" type="ORF">SAMN04487839_10493</name>
</gene>
<accession>A0A1H7W8W2</accession>
<reference evidence="1 2" key="1">
    <citation type="submission" date="2016-10" db="EMBL/GenBank/DDBJ databases">
        <authorList>
            <person name="de Groot N.N."/>
        </authorList>
    </citation>
    <scope>NUCLEOTIDE SEQUENCE [LARGE SCALE GENOMIC DNA]</scope>
    <source>
        <strain evidence="1 2">VTM1R29</strain>
    </source>
</reference>
<proteinExistence type="predicted"/>
<evidence type="ECO:0000313" key="1">
    <source>
        <dbReference type="EMBL" id="SEM17519.1"/>
    </source>
</evidence>
<evidence type="ECO:0000313" key="2">
    <source>
        <dbReference type="Proteomes" id="UP000182764"/>
    </source>
</evidence>
<name>A0A1H7W8W2_9STRE</name>
<dbReference type="Proteomes" id="UP000182764">
    <property type="component" value="Unassembled WGS sequence"/>
</dbReference>
<protein>
    <submittedName>
        <fullName evidence="1">Uncharacterized protein</fullName>
    </submittedName>
</protein>
<dbReference type="EMBL" id="FOBM01000004">
    <property type="protein sequence ID" value="SEM17519.1"/>
    <property type="molecule type" value="Genomic_DNA"/>
</dbReference>